<dbReference type="SUPFAM" id="SSF46785">
    <property type="entry name" value="Winged helix' DNA-binding domain"/>
    <property type="match status" value="1"/>
</dbReference>
<evidence type="ECO:0000313" key="16">
    <source>
        <dbReference type="Proteomes" id="UP000587697"/>
    </source>
</evidence>
<dbReference type="PROSITE" id="PS00657">
    <property type="entry name" value="FORK_HEAD_1"/>
    <property type="match status" value="1"/>
</dbReference>
<evidence type="ECO:0000256" key="12">
    <source>
        <dbReference type="PROSITE-ProRule" id="PRU00089"/>
    </source>
</evidence>
<dbReference type="PROSITE" id="PS50039">
    <property type="entry name" value="FORK_HEAD_3"/>
    <property type="match status" value="1"/>
</dbReference>
<evidence type="ECO:0000256" key="5">
    <source>
        <dbReference type="ARBA" id="ARBA00023159"/>
    </source>
</evidence>
<keyword evidence="5" id="KW-0010">Activator</keyword>
<dbReference type="PANTHER" id="PTHR46878">
    <property type="entry name" value="FORKHEAD BOX PROTEIN M1"/>
    <property type="match status" value="1"/>
</dbReference>
<feature type="non-terminal residue" evidence="15">
    <location>
        <position position="1"/>
    </location>
</feature>
<dbReference type="InterPro" id="IPR001766">
    <property type="entry name" value="Fork_head_dom"/>
</dbReference>
<gene>
    <name evidence="15" type="primary">Foxm1</name>
    <name evidence="15" type="ORF">RHASIB_R10972</name>
</gene>
<feature type="region of interest" description="Disordered" evidence="13">
    <location>
        <begin position="203"/>
        <end position="226"/>
    </location>
</feature>
<evidence type="ECO:0000256" key="8">
    <source>
        <dbReference type="ARBA" id="ARBA00023242"/>
    </source>
</evidence>
<feature type="DNA-binding region" description="Fork-head" evidence="12">
    <location>
        <begin position="252"/>
        <end position="340"/>
    </location>
</feature>
<evidence type="ECO:0000313" key="15">
    <source>
        <dbReference type="EMBL" id="NXR65898.1"/>
    </source>
</evidence>
<dbReference type="GO" id="GO:0000977">
    <property type="term" value="F:RNA polymerase II transcription regulatory region sequence-specific DNA binding"/>
    <property type="evidence" value="ECO:0007669"/>
    <property type="project" value="TreeGrafter"/>
</dbReference>
<keyword evidence="16" id="KW-1185">Reference proteome</keyword>
<dbReference type="Gene3D" id="1.10.10.10">
    <property type="entry name" value="Winged helix-like DNA-binding domain superfamily/Winged helix DNA-binding domain"/>
    <property type="match status" value="1"/>
</dbReference>
<organism evidence="15 16">
    <name type="scientific">Rhadina sibilatrix</name>
    <dbReference type="NCBI Taxonomy" id="2585818"/>
    <lineage>
        <taxon>Eukaryota</taxon>
        <taxon>Metazoa</taxon>
        <taxon>Chordata</taxon>
        <taxon>Craniata</taxon>
        <taxon>Vertebrata</taxon>
        <taxon>Euteleostomi</taxon>
        <taxon>Archelosauria</taxon>
        <taxon>Archosauria</taxon>
        <taxon>Dinosauria</taxon>
        <taxon>Saurischia</taxon>
        <taxon>Theropoda</taxon>
        <taxon>Coelurosauria</taxon>
        <taxon>Aves</taxon>
        <taxon>Neognathae</taxon>
        <taxon>Neoaves</taxon>
        <taxon>Telluraves</taxon>
        <taxon>Australaves</taxon>
        <taxon>Passeriformes</taxon>
        <taxon>Sylvioidea</taxon>
        <taxon>Phylloscopidae</taxon>
        <taxon>Rhadina</taxon>
    </lineage>
</organism>
<evidence type="ECO:0000256" key="9">
    <source>
        <dbReference type="ARBA" id="ARBA00023306"/>
    </source>
</evidence>
<keyword evidence="8 12" id="KW-0539">Nucleus</keyword>
<protein>
    <recommendedName>
        <fullName evidence="11">Forkhead box protein M1</fullName>
    </recommendedName>
</protein>
<dbReference type="GO" id="GO:0003700">
    <property type="term" value="F:DNA-binding transcription factor activity"/>
    <property type="evidence" value="ECO:0007669"/>
    <property type="project" value="InterPro"/>
</dbReference>
<dbReference type="InterPro" id="IPR018122">
    <property type="entry name" value="TF_fork_head_CS_1"/>
</dbReference>
<evidence type="ECO:0000256" key="10">
    <source>
        <dbReference type="ARBA" id="ARBA00053415"/>
    </source>
</evidence>
<dbReference type="SMART" id="SM00339">
    <property type="entry name" value="FH"/>
    <property type="match status" value="1"/>
</dbReference>
<dbReference type="GO" id="GO:0006357">
    <property type="term" value="P:regulation of transcription by RNA polymerase II"/>
    <property type="evidence" value="ECO:0007669"/>
    <property type="project" value="TreeGrafter"/>
</dbReference>
<feature type="compositionally biased region" description="Basic and acidic residues" evidence="13">
    <location>
        <begin position="28"/>
        <end position="61"/>
    </location>
</feature>
<dbReference type="PRINTS" id="PR00053">
    <property type="entry name" value="FORKHEAD"/>
</dbReference>
<comment type="subcellular location">
    <subcellularLocation>
        <location evidence="1 12">Nucleus</location>
    </subcellularLocation>
</comment>
<reference evidence="15 16" key="1">
    <citation type="submission" date="2019-09" db="EMBL/GenBank/DDBJ databases">
        <title>Bird 10,000 Genomes (B10K) Project - Family phase.</title>
        <authorList>
            <person name="Zhang G."/>
        </authorList>
    </citation>
    <scope>NUCLEOTIDE SEQUENCE [LARGE SCALE GENOMIC DNA]</scope>
    <source>
        <strain evidence="15">B10K-DU-002-26</strain>
        <tissue evidence="15">Muscle</tissue>
    </source>
</reference>
<feature type="region of interest" description="Disordered" evidence="13">
    <location>
        <begin position="1"/>
        <end position="61"/>
    </location>
</feature>
<dbReference type="Pfam" id="PF00250">
    <property type="entry name" value="Forkhead"/>
    <property type="match status" value="1"/>
</dbReference>
<dbReference type="InterPro" id="IPR047516">
    <property type="entry name" value="FH_FOXM1"/>
</dbReference>
<evidence type="ECO:0000256" key="2">
    <source>
        <dbReference type="ARBA" id="ARBA00022763"/>
    </source>
</evidence>
<dbReference type="AlphaFoldDB" id="A0A7L2N0Z3"/>
<evidence type="ECO:0000256" key="11">
    <source>
        <dbReference type="ARBA" id="ARBA00072725"/>
    </source>
</evidence>
<keyword evidence="3" id="KW-0805">Transcription regulation</keyword>
<feature type="region of interest" description="Disordered" evidence="13">
    <location>
        <begin position="117"/>
        <end position="139"/>
    </location>
</feature>
<feature type="compositionally biased region" description="Polar residues" evidence="13">
    <location>
        <begin position="347"/>
        <end position="360"/>
    </location>
</feature>
<keyword evidence="9" id="KW-0131">Cell cycle</keyword>
<keyword evidence="6" id="KW-0804">Transcription</keyword>
<dbReference type="FunFam" id="1.10.10.10:FF:000245">
    <property type="entry name" value="forkhead box protein M1 isoform X2"/>
    <property type="match status" value="1"/>
</dbReference>
<dbReference type="InterPro" id="IPR030456">
    <property type="entry name" value="TF_fork_head_CS_2"/>
</dbReference>
<sequence length="791" mass="87349">MRTSPRRPLILKRRKLTLPQNDESSTSARDENRGQDKKAPKQEHRQEDQQNRQPQDKKDCGLQKFPAGIKIIDHPTMPNTQVVAIPTNADIQSIIAALTAKGKESGNNGPNKFILISSGGTSRSAGPAPSQHLPSEKKASAAIKAADSQEREKNVLAGSAALWHSGVDPVVGQEQETNSSGETMSSVLDNSLTNIQWLGKMRSDGLNPSSVKEDTEKENQMPPQEKVKVKEAAAAIPTAAVSSSWQDSVSERPPYSYMAMIQFAINSTEKKRMTLKDIYTWIEDHFPYFKHVAKPGWKNSIRHNLSLHDMFVRETSANGKISFWTIHPDANRCLTLDQVFKPLDLGSPTSPEYSESQQKNRLPAPLKNMGSKTEPQNSRRKMKPLLPRVNSYLVPIQFPLSQPLVLQPSMKVPLSMAQGASLNSSETLQSNKRVCIAPKMSLPAEESPSLSTAAVKEEGQCDEGLFSPTHSVQENSSQPGEELSSFPEAACIKEEEGSQLDPWLSPFASAVTVKEEPNLFLPDSSTKERKQFTTLKSPPKAVSDSLVIKRRERREVGRSRRKQRLALPCSEEPVLVLPESSSFDPFRLGTDRPFPQENQPLENISQLSCSQGEEAAFKTPVKDIFTKLPISSTPSKVSTTTTPSPEVLDPWKSASLAKESHELDFSPVKTLQLPFTPLQDNQDLLGFNSTPLKNPLFDSPRELLNTESSDMVHVPLTSSPAFIRDTSKQSCVELTVSGCTENRSLMEGLILDTANDCMSLSKILLDISFPGLEDENLGTDISWSQLIPELK</sequence>
<evidence type="ECO:0000256" key="1">
    <source>
        <dbReference type="ARBA" id="ARBA00004123"/>
    </source>
</evidence>
<evidence type="ECO:0000256" key="3">
    <source>
        <dbReference type="ARBA" id="ARBA00023015"/>
    </source>
</evidence>
<comment type="function">
    <text evidence="10">Transcription factor regulating the expression of cell cycle genes essential for DNA replication and mitosis. Plays a role in the control of cell proliferation. Also plays a role in DNA break repair, participating in the DNA damage checkpoint response. Promotes transcription of PHB2.</text>
</comment>
<feature type="compositionally biased region" description="Polar residues" evidence="13">
    <location>
        <begin position="468"/>
        <end position="479"/>
    </location>
</feature>
<evidence type="ECO:0000256" key="4">
    <source>
        <dbReference type="ARBA" id="ARBA00023125"/>
    </source>
</evidence>
<keyword evidence="4 12" id="KW-0238">DNA-binding</keyword>
<proteinExistence type="predicted"/>
<dbReference type="Proteomes" id="UP000587697">
    <property type="component" value="Unassembled WGS sequence"/>
</dbReference>
<dbReference type="EMBL" id="VWYO01017898">
    <property type="protein sequence ID" value="NXR65898.1"/>
    <property type="molecule type" value="Genomic_DNA"/>
</dbReference>
<keyword evidence="7" id="KW-0234">DNA repair</keyword>
<feature type="non-terminal residue" evidence="15">
    <location>
        <position position="791"/>
    </location>
</feature>
<evidence type="ECO:0000259" key="14">
    <source>
        <dbReference type="PROSITE" id="PS50039"/>
    </source>
</evidence>
<dbReference type="CDD" id="cd20029">
    <property type="entry name" value="FH_FOXM"/>
    <property type="match status" value="1"/>
</dbReference>
<dbReference type="GO" id="GO:0042127">
    <property type="term" value="P:regulation of cell population proliferation"/>
    <property type="evidence" value="ECO:0007669"/>
    <property type="project" value="TreeGrafter"/>
</dbReference>
<dbReference type="InterPro" id="IPR036390">
    <property type="entry name" value="WH_DNA-bd_sf"/>
</dbReference>
<feature type="compositionally biased region" description="Basic and acidic residues" evidence="13">
    <location>
        <begin position="211"/>
        <end position="226"/>
    </location>
</feature>
<evidence type="ECO:0000256" key="7">
    <source>
        <dbReference type="ARBA" id="ARBA00023204"/>
    </source>
</evidence>
<comment type="caution">
    <text evidence="15">The sequence shown here is derived from an EMBL/GenBank/DDBJ whole genome shotgun (WGS) entry which is preliminary data.</text>
</comment>
<dbReference type="GO" id="GO:0005634">
    <property type="term" value="C:nucleus"/>
    <property type="evidence" value="ECO:0007669"/>
    <property type="project" value="UniProtKB-SubCell"/>
</dbReference>
<evidence type="ECO:0000256" key="13">
    <source>
        <dbReference type="SAM" id="MobiDB-lite"/>
    </source>
</evidence>
<feature type="region of interest" description="Disordered" evidence="13">
    <location>
        <begin position="455"/>
        <end position="486"/>
    </location>
</feature>
<feature type="domain" description="Fork-head" evidence="14">
    <location>
        <begin position="252"/>
        <end position="340"/>
    </location>
</feature>
<feature type="region of interest" description="Disordered" evidence="13">
    <location>
        <begin position="347"/>
        <end position="381"/>
    </location>
</feature>
<accession>A0A7L2N0Z3</accession>
<dbReference type="InterPro" id="IPR042839">
    <property type="entry name" value="FOXM1"/>
</dbReference>
<dbReference type="GO" id="GO:0000086">
    <property type="term" value="P:G2/M transition of mitotic cell cycle"/>
    <property type="evidence" value="ECO:0007669"/>
    <property type="project" value="InterPro"/>
</dbReference>
<dbReference type="PROSITE" id="PS00658">
    <property type="entry name" value="FORK_HEAD_2"/>
    <property type="match status" value="1"/>
</dbReference>
<evidence type="ECO:0000256" key="6">
    <source>
        <dbReference type="ARBA" id="ARBA00023163"/>
    </source>
</evidence>
<dbReference type="InterPro" id="IPR036388">
    <property type="entry name" value="WH-like_DNA-bd_sf"/>
</dbReference>
<name>A0A7L2N0Z3_9PASS</name>
<keyword evidence="2" id="KW-0227">DNA damage</keyword>
<dbReference type="GO" id="GO:0006281">
    <property type="term" value="P:DNA repair"/>
    <property type="evidence" value="ECO:0007669"/>
    <property type="project" value="UniProtKB-KW"/>
</dbReference>
<dbReference type="PANTHER" id="PTHR46878:SF1">
    <property type="entry name" value="FORKHEAD BOX PROTEIN M1"/>
    <property type="match status" value="1"/>
</dbReference>